<dbReference type="GO" id="GO:0006952">
    <property type="term" value="P:defense response"/>
    <property type="evidence" value="ECO:0007669"/>
    <property type="project" value="UniProtKB-KW"/>
</dbReference>
<dbReference type="InterPro" id="IPR002182">
    <property type="entry name" value="NB-ARC"/>
</dbReference>
<organism evidence="11 12">
    <name type="scientific">Theobroma cacao</name>
    <name type="common">Cacao</name>
    <name type="synonym">Cocoa</name>
    <dbReference type="NCBI Taxonomy" id="3641"/>
    <lineage>
        <taxon>Eukaryota</taxon>
        <taxon>Viridiplantae</taxon>
        <taxon>Streptophyta</taxon>
        <taxon>Embryophyta</taxon>
        <taxon>Tracheophyta</taxon>
        <taxon>Spermatophyta</taxon>
        <taxon>Magnoliopsida</taxon>
        <taxon>eudicotyledons</taxon>
        <taxon>Gunneridae</taxon>
        <taxon>Pentapetalae</taxon>
        <taxon>rosids</taxon>
        <taxon>malvids</taxon>
        <taxon>Malvales</taxon>
        <taxon>Malvaceae</taxon>
        <taxon>Byttnerioideae</taxon>
        <taxon>Theobroma</taxon>
    </lineage>
</organism>
<evidence type="ECO:0000259" key="9">
    <source>
        <dbReference type="Pfam" id="PF23247"/>
    </source>
</evidence>
<evidence type="ECO:0000256" key="1">
    <source>
        <dbReference type="ARBA" id="ARBA00008894"/>
    </source>
</evidence>
<dbReference type="InterPro" id="IPR055414">
    <property type="entry name" value="LRR_R13L4/SHOC2-like"/>
</dbReference>
<feature type="domain" description="Disease resistance protein At4g27190-like leucine-rich repeats" evidence="9">
    <location>
        <begin position="1113"/>
        <end position="1224"/>
    </location>
</feature>
<dbReference type="SUPFAM" id="SSF52540">
    <property type="entry name" value="P-loop containing nucleoside triphosphate hydrolases"/>
    <property type="match status" value="1"/>
</dbReference>
<keyword evidence="3" id="KW-0677">Repeat</keyword>
<evidence type="ECO:0000256" key="6">
    <source>
        <dbReference type="ARBA" id="ARBA00022840"/>
    </source>
</evidence>
<evidence type="ECO:0000259" key="8">
    <source>
        <dbReference type="Pfam" id="PF00931"/>
    </source>
</evidence>
<dbReference type="InParanoid" id="A0A061EIN4"/>
<dbReference type="Gene3D" id="3.40.50.300">
    <property type="entry name" value="P-loop containing nucleotide triphosphate hydrolases"/>
    <property type="match status" value="1"/>
</dbReference>
<dbReference type="EMBL" id="CM001882">
    <property type="protein sequence ID" value="EOY04686.1"/>
    <property type="molecule type" value="Genomic_DNA"/>
</dbReference>
<reference evidence="11 12" key="1">
    <citation type="journal article" date="2013" name="Genome Biol.">
        <title>The genome sequence of the most widely cultivated cacao type and its use to identify candidate genes regulating pod color.</title>
        <authorList>
            <person name="Motamayor J.C."/>
            <person name="Mockaitis K."/>
            <person name="Schmutz J."/>
            <person name="Haiminen N."/>
            <person name="Iii D.L."/>
            <person name="Cornejo O."/>
            <person name="Findley S.D."/>
            <person name="Zheng P."/>
            <person name="Utro F."/>
            <person name="Royaert S."/>
            <person name="Saski C."/>
            <person name="Jenkins J."/>
            <person name="Podicheti R."/>
            <person name="Zhao M."/>
            <person name="Scheffler B.E."/>
            <person name="Stack J.C."/>
            <person name="Feltus F.A."/>
            <person name="Mustiga G.M."/>
            <person name="Amores F."/>
            <person name="Phillips W."/>
            <person name="Marelli J.P."/>
            <person name="May G.D."/>
            <person name="Shapiro H."/>
            <person name="Ma J."/>
            <person name="Bustamante C.D."/>
            <person name="Schnell R.J."/>
            <person name="Main D."/>
            <person name="Gilbert D."/>
            <person name="Parida L."/>
            <person name="Kuhn D.N."/>
        </authorList>
    </citation>
    <scope>NUCLEOTIDE SEQUENCE [LARGE SCALE GENOMIC DNA]</scope>
    <source>
        <strain evidence="12">cv. Matina 1-6</strain>
    </source>
</reference>
<dbReference type="Gene3D" id="1.10.8.430">
    <property type="entry name" value="Helical domain of apoptotic protease-activating factors"/>
    <property type="match status" value="1"/>
</dbReference>
<dbReference type="PANTHER" id="PTHR33463">
    <property type="entry name" value="NB-ARC DOMAIN-CONTAINING PROTEIN-RELATED"/>
    <property type="match status" value="1"/>
</dbReference>
<name>A0A061EIN4_THECC</name>
<dbReference type="SUPFAM" id="SSF52058">
    <property type="entry name" value="L domain-like"/>
    <property type="match status" value="1"/>
</dbReference>
<dbReference type="Pfam" id="PF23598">
    <property type="entry name" value="LRR_14"/>
    <property type="match status" value="1"/>
</dbReference>
<dbReference type="Gene3D" id="3.80.10.10">
    <property type="entry name" value="Ribonuclease Inhibitor"/>
    <property type="match status" value="2"/>
</dbReference>
<dbReference type="Gramene" id="EOY04688">
    <property type="protein sequence ID" value="EOY04688"/>
    <property type="gene ID" value="TCM_019881"/>
</dbReference>
<dbReference type="FunFam" id="3.40.50.300:FF:001091">
    <property type="entry name" value="Probable disease resistance protein At1g61300"/>
    <property type="match status" value="1"/>
</dbReference>
<evidence type="ECO:0000256" key="3">
    <source>
        <dbReference type="ARBA" id="ARBA00022737"/>
    </source>
</evidence>
<keyword evidence="4" id="KW-0547">Nucleotide-binding</keyword>
<comment type="similarity">
    <text evidence="1">Belongs to the disease resistance NB-LRR family.</text>
</comment>
<dbReference type="Gramene" id="EOY04686">
    <property type="protein sequence ID" value="EOY04686"/>
    <property type="gene ID" value="TCM_019881"/>
</dbReference>
<evidence type="ECO:0000256" key="5">
    <source>
        <dbReference type="ARBA" id="ARBA00022821"/>
    </source>
</evidence>
<feature type="domain" description="NB-ARC" evidence="8">
    <location>
        <begin position="400"/>
        <end position="568"/>
    </location>
</feature>
<dbReference type="Pfam" id="PF23247">
    <property type="entry name" value="LRR_RPS2"/>
    <property type="match status" value="1"/>
</dbReference>
<evidence type="ECO:0000313" key="12">
    <source>
        <dbReference type="Proteomes" id="UP000026915"/>
    </source>
</evidence>
<dbReference type="GO" id="GO:0043531">
    <property type="term" value="F:ADP binding"/>
    <property type="evidence" value="ECO:0007669"/>
    <property type="project" value="InterPro"/>
</dbReference>
<evidence type="ECO:0000256" key="4">
    <source>
        <dbReference type="ARBA" id="ARBA00022741"/>
    </source>
</evidence>
<keyword evidence="2" id="KW-0433">Leucine-rich repeat</keyword>
<dbReference type="EMBL" id="CM001882">
    <property type="protein sequence ID" value="EOY04688.1"/>
    <property type="molecule type" value="Genomic_DNA"/>
</dbReference>
<dbReference type="InterPro" id="IPR042197">
    <property type="entry name" value="Apaf_helical"/>
</dbReference>
<sequence>MDFWQDSPLSHVVSWCKKIMHVKRCERIYLSLIPKTEHLFDLRDSMKEEMIKELMVGTTRTKECREWLIKVREFEIRANELIKFHEKTPDSLRLYMKQPHADLMNILDEITHLLESFPLQGATKSMSCSMNGGKSFGPAERTANDYLRRKIGSKGQAYLETGTSHAMGKDAEKREETLPDRYVENETLMASSALKPEESQLIESVESQSFKIKNVEPITTFGSIVGNRSPISGNFEVVSKKASAAVIKSLLPTDQITSSSIDPMTKHDMASSSRNEILPAHEDEIELISFEGEMKPSLSPKIPWTMHGEIEEVLSSYETESEDGSEEARQGSSVEPNIGMGVSTSLQSNIATVEPVRGTSLRKDEILLIDELKTRDPCQTEDTQVIFEPEVVAKTTVERTVLKILELLNDYTVRRIGVYGIGGVGKTTVLKALINYPKTKGMFDLIIWVTVSKFWSIRKMQYEVLRQLSTQNEGLGELSSSLSKSDSEIREDLFRYLKGKKFLLLLDDVWERMDLEAVGIPNPSSRNGSALILATRKLEVCGYRHSINVIEMETVSKEEAWELFCEQVGGIVNAPGIQSFAQGIVEMCGGLPLLVIVTGRALSGEEDVFAWEQAFKQFSGPYRDMTDCNDMIQLLKFSFDRLKLHDIQTCFLHCALFAEDEEVNISEFVKYCIQEGLIAGSMADAYKRGHDIVTILERAFLLESTSNHSIKMHDMMRDLALAILSQEEGSQFLLRAYSKALKLGNHSLPGPQESPQSNRLFIPNDHQFILRAGSGLTEPPSVEEWEKSKMIFLMDNKLSTLPERPSCPGLLTLFLQSNFRLRVLPMSFFDCMPCLKVLNLSKTRIKCLPTTISKLINLETLILCHCERLVTLPSDIGSLKLLQVLDLRGTEISILPDEIGELASLRYLDVCFYGSVNRSEYVKLPHGLISGGIISRLHALNSLGISVCPGDERWDKCVKSIICEVSKLMELTSLSFYFPEVELLELFLQRSKAWIGQCLTEYKIVVGSDIKRIVSRVPHYVEHDYGLMSQCLRFVNGEKIPDAIVKVLACCSAFYLDHHLDISSISKFGIGNINKLKYCIVSECPAIKAILDGDKFTEVVFPYLERLSIHYLWNLEYIWEGVVPEGSFAMLRSLYVHACPKLKYVFKSSMLQFISNLEELIVDDCAAIEKIIFNDKTTDSGQISYSNCKRLSLHYLPALDNIGEGAWALCEHISVYNCPNLRKINLDSKLKHTLKEIKGEKDWWDALDWKEPALRMHFEDRFAPVSEDDI</sequence>
<keyword evidence="12" id="KW-1185">Reference proteome</keyword>
<evidence type="ECO:0000259" key="10">
    <source>
        <dbReference type="Pfam" id="PF23598"/>
    </source>
</evidence>
<dbReference type="PANTHER" id="PTHR33463:SF143">
    <property type="entry name" value="NB-ARC DOMAIN-CONTAINING PROTEIN"/>
    <property type="match status" value="1"/>
</dbReference>
<proteinExistence type="inferred from homology"/>
<accession>A0A061EIN4</accession>
<dbReference type="Gramene" id="EOY04689">
    <property type="protein sequence ID" value="EOY04689"/>
    <property type="gene ID" value="TCM_019881"/>
</dbReference>
<evidence type="ECO:0000313" key="11">
    <source>
        <dbReference type="EMBL" id="EOY04691.1"/>
    </source>
</evidence>
<feature type="domain" description="Disease resistance R13L4/SHOC-2-like LRR" evidence="10">
    <location>
        <begin position="799"/>
        <end position="981"/>
    </location>
</feature>
<evidence type="ECO:0000256" key="7">
    <source>
        <dbReference type="SAM" id="MobiDB-lite"/>
    </source>
</evidence>
<evidence type="ECO:0000256" key="2">
    <source>
        <dbReference type="ARBA" id="ARBA00022614"/>
    </source>
</evidence>
<keyword evidence="5" id="KW-0611">Plant defense</keyword>
<dbReference type="InterPro" id="IPR057135">
    <property type="entry name" value="At4g27190-like_LRR"/>
</dbReference>
<dbReference type="eggNOG" id="KOG4658">
    <property type="taxonomic scope" value="Eukaryota"/>
</dbReference>
<dbReference type="EMBL" id="CM001882">
    <property type="protein sequence ID" value="EOY04691.1"/>
    <property type="molecule type" value="Genomic_DNA"/>
</dbReference>
<dbReference type="EMBL" id="CM001882">
    <property type="protein sequence ID" value="EOY04689.1"/>
    <property type="molecule type" value="Genomic_DNA"/>
</dbReference>
<keyword evidence="6" id="KW-0067">ATP-binding</keyword>
<dbReference type="AlphaFoldDB" id="A0A061EIN4"/>
<dbReference type="Proteomes" id="UP000026915">
    <property type="component" value="Chromosome 4"/>
</dbReference>
<dbReference type="Pfam" id="PF00931">
    <property type="entry name" value="NB-ARC"/>
    <property type="match status" value="1"/>
</dbReference>
<dbReference type="InterPro" id="IPR036388">
    <property type="entry name" value="WH-like_DNA-bd_sf"/>
</dbReference>
<dbReference type="STRING" id="3641.A0A061EIN4"/>
<dbReference type="InterPro" id="IPR032675">
    <property type="entry name" value="LRR_dom_sf"/>
</dbReference>
<dbReference type="Gramene" id="EOY04691">
    <property type="protein sequence ID" value="EOY04691"/>
    <property type="gene ID" value="TCM_019881"/>
</dbReference>
<dbReference type="InterPro" id="IPR027417">
    <property type="entry name" value="P-loop_NTPase"/>
</dbReference>
<dbReference type="GO" id="GO:0005524">
    <property type="term" value="F:ATP binding"/>
    <property type="evidence" value="ECO:0007669"/>
    <property type="project" value="UniProtKB-KW"/>
</dbReference>
<dbReference type="PRINTS" id="PR00364">
    <property type="entry name" value="DISEASERSIST"/>
</dbReference>
<gene>
    <name evidence="11" type="ORF">TCM_019881</name>
</gene>
<feature type="region of interest" description="Disordered" evidence="7">
    <location>
        <begin position="316"/>
        <end position="336"/>
    </location>
</feature>
<dbReference type="Gene3D" id="1.10.10.10">
    <property type="entry name" value="Winged helix-like DNA-binding domain superfamily/Winged helix DNA-binding domain"/>
    <property type="match status" value="1"/>
</dbReference>
<protein>
    <submittedName>
        <fullName evidence="11">Uncharacterized protein isoform 1</fullName>
    </submittedName>
</protein>
<dbReference type="OMA" id="LEYICND"/>
<dbReference type="InterPro" id="IPR050905">
    <property type="entry name" value="Plant_NBS-LRR"/>
</dbReference>